<keyword evidence="2" id="KW-1185">Reference proteome</keyword>
<dbReference type="OrthoDB" id="2757822at2759"/>
<reference evidence="1 2" key="1">
    <citation type="submission" date="2016-10" db="EMBL/GenBank/DDBJ databases">
        <title>Genome sequence of the basidiomycete white-rot fungus Trametes pubescens.</title>
        <authorList>
            <person name="Makela M.R."/>
            <person name="Granchi Z."/>
            <person name="Peng M."/>
            <person name="De Vries R.P."/>
            <person name="Grigoriev I."/>
            <person name="Riley R."/>
            <person name="Hilden K."/>
        </authorList>
    </citation>
    <scope>NUCLEOTIDE SEQUENCE [LARGE SCALE GENOMIC DNA]</scope>
    <source>
        <strain evidence="1 2">FBCC735</strain>
    </source>
</reference>
<proteinExistence type="predicted"/>
<sequence>MCSSWAVIHRHPHIEAYKYIKDIAHADVPPDSLHALSATIFADEDVSGALASRDGNEFVVELYELPKVPPCPAKVPPAQKRERYEKAMCSLYLRRECTPLRIEELSEGAGKTQSVLVVLCPRPGVPLCPAWGSFESHREKIASVARKRRDPSVETRLSRVVKSQNPDRIDAIYNGRPYELAPPEYIEDCCPAFATYVSIMEGEQPEFSTEELYTARDLVLAGMRPSDDPVKALAAAMTLEVHRQVFAKHTLRTQHASAAFTPDGVSFAGKPARDGSQPVMGITEVATKANSRRHVFEMQGQLDYLAFYCSEEADVYRKVSCYPCLLISVIDTLLVVQGAVFTDRVIAARLSATTFASNIVFGMPVLQGSFEQTVFRIARVFRALRTTLAELDAHYDAVAPAYRDAIAHGLQAGTRLGAAVSPAQMARTETTLLTFPLGEDRGVLLWYLRSIRLVPGAPRLWYTGREEGVGHWVVVLEDPAVLNRCALTLLDYARLLDRAPKLRGRELLLGEMRDPYVVAQAEGGGLLLVDFELSEEARRVRYQWDAGRVSKEAEAVAPQ</sequence>
<name>A0A1M2VW35_TRAPU</name>
<protein>
    <submittedName>
        <fullName evidence="1">Uncharacterized protein</fullName>
    </submittedName>
</protein>
<dbReference type="OMA" id="CCPAFAT"/>
<dbReference type="STRING" id="154538.A0A1M2VW35"/>
<dbReference type="EMBL" id="MNAD01000570">
    <property type="protein sequence ID" value="OJT11811.1"/>
    <property type="molecule type" value="Genomic_DNA"/>
</dbReference>
<evidence type="ECO:0000313" key="2">
    <source>
        <dbReference type="Proteomes" id="UP000184267"/>
    </source>
</evidence>
<comment type="caution">
    <text evidence="1">The sequence shown here is derived from an EMBL/GenBank/DDBJ whole genome shotgun (WGS) entry which is preliminary data.</text>
</comment>
<gene>
    <name evidence="1" type="ORF">TRAPUB_11640</name>
</gene>
<organism evidence="1 2">
    <name type="scientific">Trametes pubescens</name>
    <name type="common">White-rot fungus</name>
    <dbReference type="NCBI Taxonomy" id="154538"/>
    <lineage>
        <taxon>Eukaryota</taxon>
        <taxon>Fungi</taxon>
        <taxon>Dikarya</taxon>
        <taxon>Basidiomycota</taxon>
        <taxon>Agaricomycotina</taxon>
        <taxon>Agaricomycetes</taxon>
        <taxon>Polyporales</taxon>
        <taxon>Polyporaceae</taxon>
        <taxon>Trametes</taxon>
    </lineage>
</organism>
<accession>A0A1M2VW35</accession>
<dbReference type="Proteomes" id="UP000184267">
    <property type="component" value="Unassembled WGS sequence"/>
</dbReference>
<dbReference type="AlphaFoldDB" id="A0A1M2VW35"/>
<evidence type="ECO:0000313" key="1">
    <source>
        <dbReference type="EMBL" id="OJT11811.1"/>
    </source>
</evidence>